<organism evidence="3 5">
    <name type="scientific">Duganella violaceipulchra</name>
    <dbReference type="NCBI Taxonomy" id="2849652"/>
    <lineage>
        <taxon>Bacteria</taxon>
        <taxon>Pseudomonadati</taxon>
        <taxon>Pseudomonadota</taxon>
        <taxon>Betaproteobacteria</taxon>
        <taxon>Burkholderiales</taxon>
        <taxon>Oxalobacteraceae</taxon>
        <taxon>Telluria group</taxon>
        <taxon>Duganella</taxon>
    </lineage>
</organism>
<accession>A0AA41LBE6</accession>
<evidence type="ECO:0008006" key="7">
    <source>
        <dbReference type="Google" id="ProtNLM"/>
    </source>
</evidence>
<dbReference type="InterPro" id="IPR024534">
    <property type="entry name" value="JetD_C"/>
</dbReference>
<dbReference type="Pfam" id="PF09983">
    <property type="entry name" value="JetD_C"/>
    <property type="match status" value="1"/>
</dbReference>
<dbReference type="InterPro" id="IPR024537">
    <property type="entry name" value="DUF3322"/>
</dbReference>
<keyword evidence="6" id="KW-1185">Reference proteome</keyword>
<evidence type="ECO:0000259" key="2">
    <source>
        <dbReference type="Pfam" id="PF11795"/>
    </source>
</evidence>
<feature type="domain" description="Wadjet protein JetD C-terminal" evidence="1">
    <location>
        <begin position="202"/>
        <end position="379"/>
    </location>
</feature>
<dbReference type="InterPro" id="IPR014544">
    <property type="entry name" value="UCP028408"/>
</dbReference>
<reference evidence="4" key="2">
    <citation type="submission" date="2022-03" db="EMBL/GenBank/DDBJ databases">
        <title>Genome Encyclopedia of Bacteria and Archaea VI: Functional Genomics of Type Strains.</title>
        <authorList>
            <person name="Whitman W."/>
        </authorList>
    </citation>
    <scope>NUCLEOTIDE SEQUENCE</scope>
    <source>
        <strain evidence="4">HSC-15S17</strain>
    </source>
</reference>
<evidence type="ECO:0000313" key="3">
    <source>
        <dbReference type="EMBL" id="MBV6325225.1"/>
    </source>
</evidence>
<dbReference type="EMBL" id="JAHTGR010000027">
    <property type="protein sequence ID" value="MBV6325225.1"/>
    <property type="molecule type" value="Genomic_DNA"/>
</dbReference>
<sequence length="384" mass="42870">MKLPDEVRTWLARRYQNQHRDWLAAPASGWPLSIPLGTPTEAVALRQPDAVRAWADNWRHWRGAGELRWTERRWKVLGSQQLPESLVLHSPDQAAAWIGEQDRWGRAVMRLALLAARWPAVDWPLATLYPVLADYDDADFQRLLELAAWLAAHPQSGLYPRQIPLPGIDSKWLESRRGVVGELVAALRGGAGGGGKFYELCGLKQPPPTVRMRVLDPGLRARLGGLDDVSAPVQTLARLDWQPSTVLIVENLQTGLALHDLPGAVAFMGLGYGVDVLAALAWIAPAACYYWGDIDTHGYAILHRARTIWPQLRSVMMDRRTLLRFLPLCTTEKSQCAATDLSTLTAAERDVYHALRGHALGQSLRLEQERIAWDIAWPRLTAAL</sequence>
<evidence type="ECO:0000259" key="1">
    <source>
        <dbReference type="Pfam" id="PF09983"/>
    </source>
</evidence>
<evidence type="ECO:0000313" key="6">
    <source>
        <dbReference type="Proteomes" id="UP001162889"/>
    </source>
</evidence>
<reference evidence="3" key="1">
    <citation type="submission" date="2021-07" db="EMBL/GenBank/DDBJ databases">
        <title>Characterization of violacein-producing bacteria and related species.</title>
        <authorList>
            <person name="Wilson H.S."/>
            <person name="De Leon M.E."/>
        </authorList>
    </citation>
    <scope>NUCLEOTIDE SEQUENCE</scope>
    <source>
        <strain evidence="3">HSC-15S17</strain>
    </source>
</reference>
<protein>
    <recommendedName>
        <fullName evidence="7">DUF3322 and DUF2220 domain-containing protein</fullName>
    </recommendedName>
</protein>
<name>A0AA41LBE6_9BURK</name>
<dbReference type="AlphaFoldDB" id="A0AA41LBE6"/>
<evidence type="ECO:0000313" key="5">
    <source>
        <dbReference type="Proteomes" id="UP001155901"/>
    </source>
</evidence>
<dbReference type="PIRSF" id="PIRSF028408">
    <property type="entry name" value="UCP028408"/>
    <property type="match status" value="1"/>
</dbReference>
<comment type="caution">
    <text evidence="3">The sequence shown here is derived from an EMBL/GenBank/DDBJ whole genome shotgun (WGS) entry which is preliminary data.</text>
</comment>
<dbReference type="EMBL" id="JALJZU010000019">
    <property type="protein sequence ID" value="MCP2012439.1"/>
    <property type="molecule type" value="Genomic_DNA"/>
</dbReference>
<dbReference type="Proteomes" id="UP001155901">
    <property type="component" value="Unassembled WGS sequence"/>
</dbReference>
<evidence type="ECO:0000313" key="4">
    <source>
        <dbReference type="EMBL" id="MCP2012439.1"/>
    </source>
</evidence>
<gene>
    <name evidence="3" type="ORF">KVP70_30345</name>
    <name evidence="4" type="ORF">L1274_006203</name>
</gene>
<dbReference type="RefSeq" id="WP_217946110.1">
    <property type="nucleotide sequence ID" value="NZ_JAHTGR010000027.1"/>
</dbReference>
<dbReference type="Pfam" id="PF11795">
    <property type="entry name" value="DUF3322"/>
    <property type="match status" value="1"/>
</dbReference>
<proteinExistence type="predicted"/>
<feature type="domain" description="DUF3322" evidence="2">
    <location>
        <begin position="4"/>
        <end position="184"/>
    </location>
</feature>
<dbReference type="Proteomes" id="UP001162889">
    <property type="component" value="Unassembled WGS sequence"/>
</dbReference>